<protein>
    <submittedName>
        <fullName evidence="1">Uncharacterized protein</fullName>
    </submittedName>
</protein>
<evidence type="ECO:0000313" key="2">
    <source>
        <dbReference type="Proteomes" id="UP001060123"/>
    </source>
</evidence>
<proteinExistence type="predicted"/>
<sequence length="101" mass="11581">MQHATAVLAFSACRIECGEAFCVSKKREIIPKATKVQPHSPDYFQMRPIFDGKFLKLSNWKNFLRIPLLSANKYRSIGPLIGNICARSPKIKKEQTWETKL</sequence>
<accession>A0ABY5XLI2</accession>
<dbReference type="Proteomes" id="UP001060123">
    <property type="component" value="Chromosome"/>
</dbReference>
<reference evidence="1" key="1">
    <citation type="submission" date="2022-09" db="EMBL/GenBank/DDBJ databases">
        <title>Australian commercial rhizobial inoculants.</title>
        <authorList>
            <person name="Kohlmeier M.G."/>
            <person name="O'Hara G.W."/>
            <person name="Colombi E."/>
            <person name="Ramsay J.P."/>
            <person name="Terpolilli J."/>
        </authorList>
    </citation>
    <scope>NUCLEOTIDE SEQUENCE</scope>
    <source>
        <strain evidence="1">WSM1592</strain>
    </source>
</reference>
<name>A0ABY5XLI2_RHISU</name>
<organism evidence="1 2">
    <name type="scientific">Rhizobium sullae</name>
    <name type="common">Rhizobium hedysari</name>
    <dbReference type="NCBI Taxonomy" id="50338"/>
    <lineage>
        <taxon>Bacteria</taxon>
        <taxon>Pseudomonadati</taxon>
        <taxon>Pseudomonadota</taxon>
        <taxon>Alphaproteobacteria</taxon>
        <taxon>Hyphomicrobiales</taxon>
        <taxon>Rhizobiaceae</taxon>
        <taxon>Rhizobium/Agrobacterium group</taxon>
        <taxon>Rhizobium</taxon>
    </lineage>
</organism>
<evidence type="ECO:0000313" key="1">
    <source>
        <dbReference type="EMBL" id="UWU14783.1"/>
    </source>
</evidence>
<dbReference type="RefSeq" id="WP_143533950.1">
    <property type="nucleotide sequence ID" value="NZ_CP104143.1"/>
</dbReference>
<keyword evidence="2" id="KW-1185">Reference proteome</keyword>
<gene>
    <name evidence="1" type="ORF">N2599_01720</name>
</gene>
<dbReference type="EMBL" id="CP104143">
    <property type="protein sequence ID" value="UWU14783.1"/>
    <property type="molecule type" value="Genomic_DNA"/>
</dbReference>